<name>A0A183AZC4_9TREM</name>
<dbReference type="PANTHER" id="PTHR42961">
    <property type="entry name" value="IRON-SULFUR PROTEIN NUBPL"/>
    <property type="match status" value="1"/>
</dbReference>
<dbReference type="WBParaSite" id="ECPE_0001234501-mRNA-1">
    <property type="protein sequence ID" value="ECPE_0001234501-mRNA-1"/>
    <property type="gene ID" value="ECPE_0001234501"/>
</dbReference>
<dbReference type="Proteomes" id="UP000272942">
    <property type="component" value="Unassembled WGS sequence"/>
</dbReference>
<dbReference type="GO" id="GO:0005524">
    <property type="term" value="F:ATP binding"/>
    <property type="evidence" value="ECO:0007669"/>
    <property type="project" value="UniProtKB-KW"/>
</dbReference>
<evidence type="ECO:0000313" key="3">
    <source>
        <dbReference type="EMBL" id="VDP89581.1"/>
    </source>
</evidence>
<dbReference type="InterPro" id="IPR027417">
    <property type="entry name" value="P-loop_NTPase"/>
</dbReference>
<dbReference type="InterPro" id="IPR033756">
    <property type="entry name" value="YlxH/NBP35"/>
</dbReference>
<dbReference type="Gene3D" id="3.40.50.300">
    <property type="entry name" value="P-loop containing nucleotide triphosphate hydrolases"/>
    <property type="match status" value="1"/>
</dbReference>
<dbReference type="EMBL" id="UZAN01052609">
    <property type="protein sequence ID" value="VDP89581.1"/>
    <property type="molecule type" value="Genomic_DNA"/>
</dbReference>
<sequence>MTAFICPACGTQTSLFCSSVTEGVDHLAKVTGLPILERIPIDPQLVESGDFGKPVLFAYPQAKVSQLYRRLAQKVVLFEQSNEKSARDYKEQ</sequence>
<protein>
    <submittedName>
        <fullName evidence="5">Glutaredoxin</fullName>
    </submittedName>
</protein>
<dbReference type="GO" id="GO:0051539">
    <property type="term" value="F:4 iron, 4 sulfur cluster binding"/>
    <property type="evidence" value="ECO:0007669"/>
    <property type="project" value="TreeGrafter"/>
</dbReference>
<accession>A0A183AZC4</accession>
<keyword evidence="2" id="KW-0067">ATP-binding</keyword>
<dbReference type="GO" id="GO:0016226">
    <property type="term" value="P:iron-sulfur cluster assembly"/>
    <property type="evidence" value="ECO:0007669"/>
    <property type="project" value="InterPro"/>
</dbReference>
<evidence type="ECO:0000313" key="5">
    <source>
        <dbReference type="WBParaSite" id="ECPE_0001234501-mRNA-1"/>
    </source>
</evidence>
<proteinExistence type="predicted"/>
<gene>
    <name evidence="3" type="ORF">ECPE_LOCUS12309</name>
</gene>
<keyword evidence="1" id="KW-0547">Nucleotide-binding</keyword>
<evidence type="ECO:0000256" key="1">
    <source>
        <dbReference type="ARBA" id="ARBA00022741"/>
    </source>
</evidence>
<dbReference type="PANTHER" id="PTHR42961:SF2">
    <property type="entry name" value="IRON-SULFUR PROTEIN NUBPL"/>
    <property type="match status" value="1"/>
</dbReference>
<organism evidence="5">
    <name type="scientific">Echinostoma caproni</name>
    <dbReference type="NCBI Taxonomy" id="27848"/>
    <lineage>
        <taxon>Eukaryota</taxon>
        <taxon>Metazoa</taxon>
        <taxon>Spiralia</taxon>
        <taxon>Lophotrochozoa</taxon>
        <taxon>Platyhelminthes</taxon>
        <taxon>Trematoda</taxon>
        <taxon>Digenea</taxon>
        <taxon>Plagiorchiida</taxon>
        <taxon>Echinostomata</taxon>
        <taxon>Echinostomatoidea</taxon>
        <taxon>Echinostomatidae</taxon>
        <taxon>Echinostoma</taxon>
    </lineage>
</organism>
<dbReference type="Pfam" id="PF10609">
    <property type="entry name" value="ParA"/>
    <property type="match status" value="1"/>
</dbReference>
<dbReference type="OrthoDB" id="1741334at2759"/>
<evidence type="ECO:0000313" key="4">
    <source>
        <dbReference type="Proteomes" id="UP000272942"/>
    </source>
</evidence>
<reference evidence="3 4" key="2">
    <citation type="submission" date="2018-11" db="EMBL/GenBank/DDBJ databases">
        <authorList>
            <consortium name="Pathogen Informatics"/>
        </authorList>
    </citation>
    <scope>NUCLEOTIDE SEQUENCE [LARGE SCALE GENOMIC DNA]</scope>
    <source>
        <strain evidence="3 4">Egypt</strain>
    </source>
</reference>
<reference evidence="5" key="1">
    <citation type="submission" date="2016-06" db="UniProtKB">
        <authorList>
            <consortium name="WormBaseParasite"/>
        </authorList>
    </citation>
    <scope>IDENTIFICATION</scope>
</reference>
<keyword evidence="4" id="KW-1185">Reference proteome</keyword>
<dbReference type="SUPFAM" id="SSF52540">
    <property type="entry name" value="P-loop containing nucleoside triphosphate hydrolases"/>
    <property type="match status" value="1"/>
</dbReference>
<dbReference type="AlphaFoldDB" id="A0A183AZC4"/>
<dbReference type="InterPro" id="IPR044304">
    <property type="entry name" value="NUBPL-like"/>
</dbReference>
<evidence type="ECO:0000256" key="2">
    <source>
        <dbReference type="ARBA" id="ARBA00022840"/>
    </source>
</evidence>